<proteinExistence type="predicted"/>
<comment type="caution">
    <text evidence="2">The sequence shown here is derived from an EMBL/GenBank/DDBJ whole genome shotgun (WGS) entry which is preliminary data.</text>
</comment>
<gene>
    <name evidence="2" type="ORF">BKP45_05075</name>
</gene>
<evidence type="ECO:0000313" key="2">
    <source>
        <dbReference type="EMBL" id="OIJ22051.1"/>
    </source>
</evidence>
<name>A0A1S2MBH5_9BACI</name>
<feature type="compositionally biased region" description="Basic and acidic residues" evidence="1">
    <location>
        <begin position="399"/>
        <end position="409"/>
    </location>
</feature>
<sequence length="409" mass="44603">MLRNDTVKVSLSGKKVFSVLCIFLVIVMFFSQVARAASWTHYDSDLDAVIFDYTDTVDFLVSNNFYMEVSFVKDNNYTENGVVVRTYNDLSGHYYATANGLYTIKFFRPDDTQYLSNYQTVVTQIQDETWEGGSDGSGSIGYDGNDGDTGNDPDDDGDLPGSGDDGGEGIDFNDFFNAPGWQDYMGKIDEIKNAIPPPPNWEQVADTFYDRVVPKLVNDLESMLGTAPPPPSSPAIIEPINPPTPSKPAILDYAHNLEQKTPQMQQNTELENATFSLDDIKTQAPVIEVREDESGGFDLSTSDPVNSLPDLPFDGFPVPGMESAGEWDYQPEMPTNNFPMPNESSGVGGTIDPGEPPLPSNSGSEAPIPGDSSNDAPTPGQEYNPPMPGGGFEINYGDYKTHPDNPDGQ</sequence>
<keyword evidence="3" id="KW-1185">Reference proteome</keyword>
<feature type="region of interest" description="Disordered" evidence="1">
    <location>
        <begin position="128"/>
        <end position="172"/>
    </location>
</feature>
<dbReference type="STRING" id="472963.BKP45_05075"/>
<protein>
    <submittedName>
        <fullName evidence="2">Uncharacterized protein</fullName>
    </submittedName>
</protein>
<organism evidence="2 3">
    <name type="scientific">Anaerobacillus alkalidiazotrophicus</name>
    <dbReference type="NCBI Taxonomy" id="472963"/>
    <lineage>
        <taxon>Bacteria</taxon>
        <taxon>Bacillati</taxon>
        <taxon>Bacillota</taxon>
        <taxon>Bacilli</taxon>
        <taxon>Bacillales</taxon>
        <taxon>Bacillaceae</taxon>
        <taxon>Anaerobacillus</taxon>
    </lineage>
</organism>
<evidence type="ECO:0000313" key="3">
    <source>
        <dbReference type="Proteomes" id="UP000180057"/>
    </source>
</evidence>
<dbReference type="Proteomes" id="UP000180057">
    <property type="component" value="Unassembled WGS sequence"/>
</dbReference>
<feature type="region of interest" description="Disordered" evidence="1">
    <location>
        <begin position="313"/>
        <end position="409"/>
    </location>
</feature>
<feature type="compositionally biased region" description="Acidic residues" evidence="1">
    <location>
        <begin position="145"/>
        <end position="158"/>
    </location>
</feature>
<dbReference type="AlphaFoldDB" id="A0A1S2MBH5"/>
<dbReference type="OrthoDB" id="2969510at2"/>
<dbReference type="RefSeq" id="WP_071388621.1">
    <property type="nucleotide sequence ID" value="NZ_MLQS01000001.1"/>
</dbReference>
<dbReference type="EMBL" id="MLQS01000001">
    <property type="protein sequence ID" value="OIJ22051.1"/>
    <property type="molecule type" value="Genomic_DNA"/>
</dbReference>
<evidence type="ECO:0000256" key="1">
    <source>
        <dbReference type="SAM" id="MobiDB-lite"/>
    </source>
</evidence>
<feature type="compositionally biased region" description="Polar residues" evidence="1">
    <location>
        <begin position="333"/>
        <end position="345"/>
    </location>
</feature>
<reference evidence="2 3" key="1">
    <citation type="submission" date="2016-10" db="EMBL/GenBank/DDBJ databases">
        <title>Draft genome sequences of four alkaliphilic bacteria belonging to the Anaerobacillus genus.</title>
        <authorList>
            <person name="Bassil N.M."/>
            <person name="Lloyd J.R."/>
        </authorList>
    </citation>
    <scope>NUCLEOTIDE SEQUENCE [LARGE SCALE GENOMIC DNA]</scope>
    <source>
        <strain evidence="2 3">DSM 22531</strain>
    </source>
</reference>
<accession>A0A1S2MBH5</accession>